<dbReference type="AlphaFoldDB" id="A0A1M6GSS3"/>
<dbReference type="Proteomes" id="UP000324781">
    <property type="component" value="Unassembled WGS sequence"/>
</dbReference>
<proteinExistence type="predicted"/>
<accession>A0A1M6GSS3</accession>
<evidence type="ECO:0000256" key="1">
    <source>
        <dbReference type="SAM" id="Coils"/>
    </source>
</evidence>
<gene>
    <name evidence="2" type="ORF">SAMN05444373_102620</name>
</gene>
<organism evidence="2 3">
    <name type="scientific">Thermoclostridium caenicola</name>
    <dbReference type="NCBI Taxonomy" id="659425"/>
    <lineage>
        <taxon>Bacteria</taxon>
        <taxon>Bacillati</taxon>
        <taxon>Bacillota</taxon>
        <taxon>Clostridia</taxon>
        <taxon>Eubacteriales</taxon>
        <taxon>Oscillospiraceae</taxon>
        <taxon>Thermoclostridium</taxon>
    </lineage>
</organism>
<sequence length="56" mass="6571">MVKLEEMSREELIEIVRMKDELIKELKEEVAAYRVLVEELQSKLGMRENNFSGNGD</sequence>
<name>A0A1M6GSS3_9FIRM</name>
<protein>
    <submittedName>
        <fullName evidence="2">Uncharacterized protein</fullName>
    </submittedName>
</protein>
<dbReference type="EMBL" id="FQZP01000026">
    <property type="protein sequence ID" value="SHJ12952.1"/>
    <property type="molecule type" value="Genomic_DNA"/>
</dbReference>
<feature type="coiled-coil region" evidence="1">
    <location>
        <begin position="9"/>
        <end position="43"/>
    </location>
</feature>
<reference evidence="2 3" key="1">
    <citation type="submission" date="2016-11" db="EMBL/GenBank/DDBJ databases">
        <authorList>
            <person name="Varghese N."/>
            <person name="Submissions S."/>
        </authorList>
    </citation>
    <scope>NUCLEOTIDE SEQUENCE [LARGE SCALE GENOMIC DNA]</scope>
    <source>
        <strain evidence="2 3">DSM 19027</strain>
    </source>
</reference>
<dbReference type="RefSeq" id="WP_188118442.1">
    <property type="nucleotide sequence ID" value="NZ_DAONMB010000061.1"/>
</dbReference>
<evidence type="ECO:0000313" key="2">
    <source>
        <dbReference type="EMBL" id="SHJ12952.1"/>
    </source>
</evidence>
<keyword evidence="3" id="KW-1185">Reference proteome</keyword>
<evidence type="ECO:0000313" key="3">
    <source>
        <dbReference type="Proteomes" id="UP000324781"/>
    </source>
</evidence>
<keyword evidence="1" id="KW-0175">Coiled coil</keyword>